<evidence type="ECO:0000313" key="2">
    <source>
        <dbReference type="Proteomes" id="UP000192266"/>
    </source>
</evidence>
<organism evidence="1 2">
    <name type="scientific">Hymenobacter roseosalivarius DSM 11622</name>
    <dbReference type="NCBI Taxonomy" id="645990"/>
    <lineage>
        <taxon>Bacteria</taxon>
        <taxon>Pseudomonadati</taxon>
        <taxon>Bacteroidota</taxon>
        <taxon>Cytophagia</taxon>
        <taxon>Cytophagales</taxon>
        <taxon>Hymenobacteraceae</taxon>
        <taxon>Hymenobacter</taxon>
    </lineage>
</organism>
<gene>
    <name evidence="1" type="ORF">SAMN00120144_1099</name>
</gene>
<dbReference type="AlphaFoldDB" id="A0A1W1VYT7"/>
<reference evidence="1 2" key="1">
    <citation type="submission" date="2017-04" db="EMBL/GenBank/DDBJ databases">
        <authorList>
            <person name="Afonso C.L."/>
            <person name="Miller P.J."/>
            <person name="Scott M.A."/>
            <person name="Spackman E."/>
            <person name="Goraichik I."/>
            <person name="Dimitrov K.M."/>
            <person name="Suarez D.L."/>
            <person name="Swayne D.E."/>
        </authorList>
    </citation>
    <scope>NUCLEOTIDE SEQUENCE [LARGE SCALE GENOMIC DNA]</scope>
    <source>
        <strain evidence="1 2">DSM 11622</strain>
    </source>
</reference>
<protein>
    <recommendedName>
        <fullName evidence="3">Molecular chaperone Tir</fullName>
    </recommendedName>
</protein>
<name>A0A1W1VYT7_9BACT</name>
<dbReference type="SUPFAM" id="SSF69635">
    <property type="entry name" value="Type III secretory system chaperone-like"/>
    <property type="match status" value="1"/>
</dbReference>
<dbReference type="RefSeq" id="WP_234997326.1">
    <property type="nucleotide sequence ID" value="NZ_FWWW01000082.1"/>
</dbReference>
<dbReference type="EMBL" id="FWWW01000082">
    <property type="protein sequence ID" value="SMB98423.1"/>
    <property type="molecule type" value="Genomic_DNA"/>
</dbReference>
<dbReference type="Pfam" id="PF22550">
    <property type="entry name" value="CesT_Tir_1"/>
    <property type="match status" value="1"/>
</dbReference>
<dbReference type="Proteomes" id="UP000192266">
    <property type="component" value="Unassembled WGS sequence"/>
</dbReference>
<dbReference type="InterPro" id="IPR054345">
    <property type="entry name" value="Tir-like"/>
</dbReference>
<proteinExistence type="predicted"/>
<sequence>MFLPLSFLPAMTNHYFFKIKDFLLELGFDICHAEEQDGIFVVDKPELGIKNLVIGCGDPLLILEQYLLELPAPSLEVYQRLLQKNRDIIHGAFALDETGHRLIFRDTLQIETLDLVELEAVVNSLGLLLSEFADELIQFSKPVTV</sequence>
<evidence type="ECO:0008006" key="3">
    <source>
        <dbReference type="Google" id="ProtNLM"/>
    </source>
</evidence>
<dbReference type="STRING" id="645990.SAMN00120144_1099"/>
<accession>A0A1W1VYT7</accession>
<evidence type="ECO:0000313" key="1">
    <source>
        <dbReference type="EMBL" id="SMB98423.1"/>
    </source>
</evidence>
<dbReference type="Gene3D" id="3.30.1460.10">
    <property type="match status" value="1"/>
</dbReference>
<keyword evidence="2" id="KW-1185">Reference proteome</keyword>